<dbReference type="InterPro" id="IPR000089">
    <property type="entry name" value="Biotin_lipoyl"/>
</dbReference>
<feature type="domain" description="Biotin carboxylation" evidence="17">
    <location>
        <begin position="2"/>
        <end position="453"/>
    </location>
</feature>
<evidence type="ECO:0000256" key="14">
    <source>
        <dbReference type="PROSITE-ProRule" id="PRU00409"/>
    </source>
</evidence>
<evidence type="ECO:0000256" key="13">
    <source>
        <dbReference type="ARBA" id="ARBA00049495"/>
    </source>
</evidence>
<dbReference type="EC" id="6.4.1.3" evidence="3"/>
<dbReference type="PROSITE" id="PS00867">
    <property type="entry name" value="CPSASE_2"/>
    <property type="match status" value="1"/>
</dbReference>
<dbReference type="Pfam" id="PF18140">
    <property type="entry name" value="PCC_BT"/>
    <property type="match status" value="1"/>
</dbReference>
<dbReference type="PROSITE" id="PS50979">
    <property type="entry name" value="BC"/>
    <property type="match status" value="1"/>
</dbReference>
<dbReference type="InterPro" id="IPR011053">
    <property type="entry name" value="Single_hybrid_motif"/>
</dbReference>
<dbReference type="GO" id="GO:0004658">
    <property type="term" value="F:propionyl-CoA carboxylase activity"/>
    <property type="evidence" value="ECO:0007669"/>
    <property type="project" value="UniProtKB-EC"/>
</dbReference>
<comment type="caution">
    <text evidence="18">The sequence shown here is derived from an EMBL/GenBank/DDBJ whole genome shotgun (WGS) entry which is preliminary data.</text>
</comment>
<dbReference type="PROSITE" id="PS00866">
    <property type="entry name" value="CPSASE_1"/>
    <property type="match status" value="1"/>
</dbReference>
<accession>A0ABV2H2G3</accession>
<dbReference type="EMBL" id="JBEPLJ010000002">
    <property type="protein sequence ID" value="MET3584701.1"/>
    <property type="molecule type" value="Genomic_DNA"/>
</dbReference>
<dbReference type="Gene3D" id="2.40.50.100">
    <property type="match status" value="1"/>
</dbReference>
<evidence type="ECO:0000259" key="16">
    <source>
        <dbReference type="PROSITE" id="PS50975"/>
    </source>
</evidence>
<evidence type="ECO:0000256" key="5">
    <source>
        <dbReference type="ARBA" id="ARBA00022723"/>
    </source>
</evidence>
<dbReference type="PANTHER" id="PTHR18866:SF33">
    <property type="entry name" value="METHYLCROTONOYL-COA CARBOXYLASE SUBUNIT ALPHA, MITOCHONDRIAL-RELATED"/>
    <property type="match status" value="1"/>
</dbReference>
<keyword evidence="6 14" id="KW-0547">Nucleotide-binding</keyword>
<dbReference type="PROSITE" id="PS50968">
    <property type="entry name" value="BIOTINYL_LIPOYL"/>
    <property type="match status" value="1"/>
</dbReference>
<dbReference type="InterPro" id="IPR011054">
    <property type="entry name" value="Rudment_hybrid_motif"/>
</dbReference>
<dbReference type="InterPro" id="IPR005479">
    <property type="entry name" value="CPAse_ATP-bd"/>
</dbReference>
<evidence type="ECO:0000259" key="17">
    <source>
        <dbReference type="PROSITE" id="PS50979"/>
    </source>
</evidence>
<keyword evidence="9" id="KW-0442">Lipid degradation</keyword>
<reference evidence="18 19" key="1">
    <citation type="submission" date="2024-06" db="EMBL/GenBank/DDBJ databases">
        <title>Genomic Encyclopedia of Type Strains, Phase IV (KMG-IV): sequencing the most valuable type-strain genomes for metagenomic binning, comparative biology and taxonomic classification.</title>
        <authorList>
            <person name="Goeker M."/>
        </authorList>
    </citation>
    <scope>NUCLEOTIDE SEQUENCE [LARGE SCALE GENOMIC DNA]</scope>
    <source>
        <strain evidence="18 19">DSM 105042</strain>
    </source>
</reference>
<keyword evidence="4 18" id="KW-0436">Ligase</keyword>
<evidence type="ECO:0000259" key="15">
    <source>
        <dbReference type="PROSITE" id="PS50968"/>
    </source>
</evidence>
<dbReference type="RefSeq" id="WP_247242434.1">
    <property type="nucleotide sequence ID" value="NZ_JALJRA010000002.1"/>
</dbReference>
<evidence type="ECO:0000313" key="19">
    <source>
        <dbReference type="Proteomes" id="UP001549031"/>
    </source>
</evidence>
<evidence type="ECO:0000256" key="8">
    <source>
        <dbReference type="ARBA" id="ARBA00022842"/>
    </source>
</evidence>
<name>A0ABV2H2G3_9HYPH</name>
<evidence type="ECO:0000256" key="6">
    <source>
        <dbReference type="ARBA" id="ARBA00022741"/>
    </source>
</evidence>
<dbReference type="InterPro" id="IPR011764">
    <property type="entry name" value="Biotin_carboxylation_dom"/>
</dbReference>
<dbReference type="PROSITE" id="PS00188">
    <property type="entry name" value="BIOTIN"/>
    <property type="match status" value="1"/>
</dbReference>
<keyword evidence="10" id="KW-0443">Lipid metabolism</keyword>
<evidence type="ECO:0000256" key="2">
    <source>
        <dbReference type="ARBA" id="ARBA00005060"/>
    </source>
</evidence>
<evidence type="ECO:0000313" key="18">
    <source>
        <dbReference type="EMBL" id="MET3584701.1"/>
    </source>
</evidence>
<dbReference type="Pfam" id="PF00289">
    <property type="entry name" value="Biotin_carb_N"/>
    <property type="match status" value="1"/>
</dbReference>
<evidence type="ECO:0000256" key="3">
    <source>
        <dbReference type="ARBA" id="ARBA00013050"/>
    </source>
</evidence>
<dbReference type="InterPro" id="IPR041265">
    <property type="entry name" value="PCC_BT"/>
</dbReference>
<feature type="domain" description="Lipoyl-binding" evidence="15">
    <location>
        <begin position="589"/>
        <end position="668"/>
    </location>
</feature>
<dbReference type="InterPro" id="IPR050856">
    <property type="entry name" value="Biotin_carboxylase_complex"/>
</dbReference>
<dbReference type="PROSITE" id="PS50975">
    <property type="entry name" value="ATP_GRASP"/>
    <property type="match status" value="1"/>
</dbReference>
<dbReference type="Pfam" id="PF02786">
    <property type="entry name" value="CPSase_L_D2"/>
    <property type="match status" value="1"/>
</dbReference>
<keyword evidence="5" id="KW-0479">Metal-binding</keyword>
<dbReference type="CDD" id="cd06850">
    <property type="entry name" value="biotinyl_domain"/>
    <property type="match status" value="1"/>
</dbReference>
<dbReference type="InterPro" id="IPR001882">
    <property type="entry name" value="Biotin_BS"/>
</dbReference>
<organism evidence="18 19">
    <name type="scientific">Pseudorhizobium tarimense</name>
    <dbReference type="NCBI Taxonomy" id="1079109"/>
    <lineage>
        <taxon>Bacteria</taxon>
        <taxon>Pseudomonadati</taxon>
        <taxon>Pseudomonadota</taxon>
        <taxon>Alphaproteobacteria</taxon>
        <taxon>Hyphomicrobiales</taxon>
        <taxon>Rhizobiaceae</taxon>
        <taxon>Rhizobium/Agrobacterium group</taxon>
        <taxon>Pseudorhizobium</taxon>
    </lineage>
</organism>
<dbReference type="SMART" id="SM00878">
    <property type="entry name" value="Biotin_carb_C"/>
    <property type="match status" value="1"/>
</dbReference>
<protein>
    <recommendedName>
        <fullName evidence="3">propionyl-CoA carboxylase</fullName>
        <ecNumber evidence="3">6.4.1.3</ecNumber>
    </recommendedName>
</protein>
<dbReference type="SUPFAM" id="SSF51230">
    <property type="entry name" value="Single hybrid motif"/>
    <property type="match status" value="1"/>
</dbReference>
<sequence length="668" mass="72415">MAIKKILIANRGEIACRVIRTARKMGIATVAVYSDADANAMHVREADEAVHIGPAPSSQSYIVIDKILDAIRRTGADAVHPGYGFLSENPAFAEALEKEGVTFIGPPVNAIQAMGDKITSKKLAAEAGVSTVPGHMGLIADAEEAVRISASIGYPVMIKASAGGGGKGMRIAWNDSEAREGFQSSKNEAKSSFGDDRIFIEKFVTEPRHIEIQVLGDKHGAVLYLGERECSIQRRNQKVIEEAPSPFLDEATRRAMGEQAVALAKAVGYHSAGTVEFIVDGQRNFYFLEMNTRLQVEHPVTELITGIDLVEQMIRIAAGEKLSFGQGDVKLEGWAIESRLYAEDPYRNFLPSIGRLTRYRPPEEGKRGDDTIVRNDTGVFEGGEISMYYDPMIAKLCTWAPDRTSAIDAMGAALDDFEMEGIGHNLPFLSAVMRHPRFRSGKITTAFIAEEFPDGFSGVAPDEDALHRLAAIAMVINQTLQERAAQISGTIGNHRRSVGRDWVVALSGTELAGSIEPGGEASVVRFTDASPLSVTTEWLPGQTHARFAIDGEAMGVKVDLKGSAIRLRWRGIDVTARVRSPRVAKLARLMPVKLPPDTSRMLLCPMPGVITSVAVKEGDMVEAGQTLASVEAMKMENVLKAERKAVVKRIAASAGQSLAVDELIMEFE</sequence>
<dbReference type="Gene3D" id="3.30.470.20">
    <property type="entry name" value="ATP-grasp fold, B domain"/>
    <property type="match status" value="1"/>
</dbReference>
<dbReference type="NCBIfam" id="NF006367">
    <property type="entry name" value="PRK08591.1"/>
    <property type="match status" value="1"/>
</dbReference>
<keyword evidence="7 14" id="KW-0067">ATP-binding</keyword>
<dbReference type="Pfam" id="PF00364">
    <property type="entry name" value="Biotin_lipoyl"/>
    <property type="match status" value="1"/>
</dbReference>
<dbReference type="Gene3D" id="3.30.700.30">
    <property type="match status" value="1"/>
</dbReference>
<comment type="pathway">
    <text evidence="2">Metabolic intermediate metabolism; propanoyl-CoA degradation; succinyl-CoA from propanoyl-CoA: step 1/3.</text>
</comment>
<keyword evidence="12" id="KW-0092">Biotin</keyword>
<keyword evidence="19" id="KW-1185">Reference proteome</keyword>
<dbReference type="InterPro" id="IPR016185">
    <property type="entry name" value="PreATP-grasp_dom_sf"/>
</dbReference>
<dbReference type="InterPro" id="IPR011761">
    <property type="entry name" value="ATP-grasp"/>
</dbReference>
<evidence type="ECO:0000256" key="10">
    <source>
        <dbReference type="ARBA" id="ARBA00023098"/>
    </source>
</evidence>
<feature type="domain" description="ATP-grasp" evidence="16">
    <location>
        <begin position="121"/>
        <end position="318"/>
    </location>
</feature>
<dbReference type="InterPro" id="IPR005481">
    <property type="entry name" value="BC-like_N"/>
</dbReference>
<keyword evidence="11" id="KW-0464">Manganese</keyword>
<evidence type="ECO:0000256" key="4">
    <source>
        <dbReference type="ARBA" id="ARBA00022598"/>
    </source>
</evidence>
<keyword evidence="8" id="KW-0460">Magnesium</keyword>
<dbReference type="PANTHER" id="PTHR18866">
    <property type="entry name" value="CARBOXYLASE:PYRUVATE/ACETYL-COA/PROPIONYL-COA CARBOXYLASE"/>
    <property type="match status" value="1"/>
</dbReference>
<evidence type="ECO:0000256" key="7">
    <source>
        <dbReference type="ARBA" id="ARBA00022840"/>
    </source>
</evidence>
<evidence type="ECO:0000256" key="9">
    <source>
        <dbReference type="ARBA" id="ARBA00022963"/>
    </source>
</evidence>
<gene>
    <name evidence="18" type="ORF">ABID21_000796</name>
</gene>
<dbReference type="Pfam" id="PF02785">
    <property type="entry name" value="Biotin_carb_C"/>
    <property type="match status" value="1"/>
</dbReference>
<dbReference type="InterPro" id="IPR005482">
    <property type="entry name" value="Biotin_COase_C"/>
</dbReference>
<dbReference type="Proteomes" id="UP001549031">
    <property type="component" value="Unassembled WGS sequence"/>
</dbReference>
<dbReference type="SUPFAM" id="SSF56059">
    <property type="entry name" value="Glutathione synthetase ATP-binding domain-like"/>
    <property type="match status" value="1"/>
</dbReference>
<proteinExistence type="predicted"/>
<comment type="catalytic activity">
    <reaction evidence="13">
        <text>propanoyl-CoA + hydrogencarbonate + ATP = (S)-methylmalonyl-CoA + ADP + phosphate + H(+)</text>
        <dbReference type="Rhea" id="RHEA:23720"/>
        <dbReference type="ChEBI" id="CHEBI:15378"/>
        <dbReference type="ChEBI" id="CHEBI:17544"/>
        <dbReference type="ChEBI" id="CHEBI:30616"/>
        <dbReference type="ChEBI" id="CHEBI:43474"/>
        <dbReference type="ChEBI" id="CHEBI:57327"/>
        <dbReference type="ChEBI" id="CHEBI:57392"/>
        <dbReference type="ChEBI" id="CHEBI:456216"/>
        <dbReference type="EC" id="6.4.1.3"/>
    </reaction>
    <physiologicalReaction direction="left-to-right" evidence="13">
        <dbReference type="Rhea" id="RHEA:23721"/>
    </physiologicalReaction>
</comment>
<comment type="cofactor">
    <cofactor evidence="1">
        <name>biotin</name>
        <dbReference type="ChEBI" id="CHEBI:57586"/>
    </cofactor>
</comment>
<evidence type="ECO:0000256" key="1">
    <source>
        <dbReference type="ARBA" id="ARBA00001953"/>
    </source>
</evidence>
<evidence type="ECO:0000256" key="12">
    <source>
        <dbReference type="ARBA" id="ARBA00023267"/>
    </source>
</evidence>
<dbReference type="SUPFAM" id="SSF52440">
    <property type="entry name" value="PreATP-grasp domain"/>
    <property type="match status" value="1"/>
</dbReference>
<evidence type="ECO:0000256" key="11">
    <source>
        <dbReference type="ARBA" id="ARBA00023211"/>
    </source>
</evidence>
<dbReference type="SUPFAM" id="SSF51246">
    <property type="entry name" value="Rudiment single hybrid motif"/>
    <property type="match status" value="1"/>
</dbReference>